<sequence>MDSQCTHEYEDWYNQIAAYDRSFKKWEGRADKIVKRYRDDSRLQNNPQSRFNILWSNVQTIIPAIFARLPRPDVSRRFRDNDPTGRVACMLLERALEFELEHYSDYKSAMKNSVFDRLMGGRGTAWVRYEPHIAAKPGTPDDGYQLTEDVETDEDTEGRGEDQGQEEIEYECAPIDYVHWRDFGHTVARTWEEVTAVWRKVYMNRNALVERFGEDLGYKIPLDTKPEESKSYAKNQDMPYQACIYEIWDKETEMVVWISKSMGVVLDERDDPLELEGFFPCPKPLYSTMTTDNLEPIPDYAMYQDQARELDTLADRIDGLINALKVRGVYDASSSELQRLFSEGENNTLIPVKNWAAFAEKQGMRGAIDLVDIAPFANALMSCYQAMDQVKGQIYEIMGIADIQRGQTDPNETLGAQIIKSNNAAGRLKTMQHDVVDFATKLLQLKAQIICNHFTPETIVKISGAAQLSEQDQMRVPQALQLLKNQASKNFRIEVTTDSMIFQDEQQEKADRVAFLSTLSQFMTSSMPIAQNVPELTPLLMEMLKFGVTAFKVGKQMEGMIDDTADKFREQAKQMEGQQKPPPVEIQKVQIQSQAKIQEMQASAQIEQQKLQMQMEVEKSKQEAQAQENLVKNQLELERSKAEMASEMELEKHKLELAANKDLLLAYVDNASKLEAARISAGMDDGSAAYQYNLQQASILQDQMGYSNMTNHPLQPVIENMHSSNQQMTQLLAALIDKLSQPKQVMRDENGKIVGVA</sequence>
<evidence type="ECO:0000313" key="3">
    <source>
        <dbReference type="EMBL" id="CAB4121976.1"/>
    </source>
</evidence>
<evidence type="ECO:0000256" key="1">
    <source>
        <dbReference type="SAM" id="Coils"/>
    </source>
</evidence>
<evidence type="ECO:0008006" key="4">
    <source>
        <dbReference type="Google" id="ProtNLM"/>
    </source>
</evidence>
<gene>
    <name evidence="3" type="ORF">UFOVP20_35</name>
</gene>
<name>A0A6J5KLE2_9CAUD</name>
<reference evidence="3" key="1">
    <citation type="submission" date="2020-04" db="EMBL/GenBank/DDBJ databases">
        <authorList>
            <person name="Chiriac C."/>
            <person name="Salcher M."/>
            <person name="Ghai R."/>
            <person name="Kavagutti S V."/>
        </authorList>
    </citation>
    <scope>NUCLEOTIDE SEQUENCE</scope>
</reference>
<organism evidence="3">
    <name type="scientific">uncultured Caudovirales phage</name>
    <dbReference type="NCBI Taxonomy" id="2100421"/>
    <lineage>
        <taxon>Viruses</taxon>
        <taxon>Duplodnaviria</taxon>
        <taxon>Heunggongvirae</taxon>
        <taxon>Uroviricota</taxon>
        <taxon>Caudoviricetes</taxon>
        <taxon>Peduoviridae</taxon>
        <taxon>Maltschvirus</taxon>
        <taxon>Maltschvirus maltsch</taxon>
    </lineage>
</organism>
<proteinExistence type="predicted"/>
<feature type="region of interest" description="Disordered" evidence="2">
    <location>
        <begin position="137"/>
        <end position="165"/>
    </location>
</feature>
<protein>
    <recommendedName>
        <fullName evidence="4">Portal protein</fullName>
    </recommendedName>
</protein>
<evidence type="ECO:0000256" key="2">
    <source>
        <dbReference type="SAM" id="MobiDB-lite"/>
    </source>
</evidence>
<feature type="coiled-coil region" evidence="1">
    <location>
        <begin position="603"/>
        <end position="643"/>
    </location>
</feature>
<keyword evidence="1" id="KW-0175">Coiled coil</keyword>
<dbReference type="EMBL" id="LR796156">
    <property type="protein sequence ID" value="CAB4121976.1"/>
    <property type="molecule type" value="Genomic_DNA"/>
</dbReference>
<accession>A0A6J5KLE2</accession>